<dbReference type="EMBL" id="LAZR01013382">
    <property type="protein sequence ID" value="KKM22222.1"/>
    <property type="molecule type" value="Genomic_DNA"/>
</dbReference>
<dbReference type="AlphaFoldDB" id="A0A0F9I3Y1"/>
<organism evidence="2">
    <name type="scientific">marine sediment metagenome</name>
    <dbReference type="NCBI Taxonomy" id="412755"/>
    <lineage>
        <taxon>unclassified sequences</taxon>
        <taxon>metagenomes</taxon>
        <taxon>ecological metagenomes</taxon>
    </lineage>
</organism>
<evidence type="ECO:0000313" key="2">
    <source>
        <dbReference type="EMBL" id="KKM22222.1"/>
    </source>
</evidence>
<comment type="caution">
    <text evidence="2">The sequence shown here is derived from an EMBL/GenBank/DDBJ whole genome shotgun (WGS) entry which is preliminary data.</text>
</comment>
<proteinExistence type="predicted"/>
<dbReference type="PANTHER" id="PTHR43236">
    <property type="entry name" value="ANTITOXIN HIGA1"/>
    <property type="match status" value="1"/>
</dbReference>
<dbReference type="Pfam" id="PF06114">
    <property type="entry name" value="Peptidase_M78"/>
    <property type="match status" value="1"/>
</dbReference>
<accession>A0A0F9I3Y1</accession>
<reference evidence="2" key="1">
    <citation type="journal article" date="2015" name="Nature">
        <title>Complex archaea that bridge the gap between prokaryotes and eukaryotes.</title>
        <authorList>
            <person name="Spang A."/>
            <person name="Saw J.H."/>
            <person name="Jorgensen S.L."/>
            <person name="Zaremba-Niedzwiedzka K."/>
            <person name="Martijn J."/>
            <person name="Lind A.E."/>
            <person name="van Eijk R."/>
            <person name="Schleper C."/>
            <person name="Guy L."/>
            <person name="Ettema T.J."/>
        </authorList>
    </citation>
    <scope>NUCLEOTIDE SEQUENCE</scope>
</reference>
<gene>
    <name evidence="2" type="ORF">LCGC14_1627570</name>
</gene>
<protein>
    <recommendedName>
        <fullName evidence="1">IrrE N-terminal-like domain-containing protein</fullName>
    </recommendedName>
</protein>
<dbReference type="InterPro" id="IPR052345">
    <property type="entry name" value="Rad_response_metalloprotease"/>
</dbReference>
<dbReference type="PANTHER" id="PTHR43236:SF2">
    <property type="entry name" value="BLL0069 PROTEIN"/>
    <property type="match status" value="1"/>
</dbReference>
<dbReference type="Gene3D" id="1.10.10.2910">
    <property type="match status" value="1"/>
</dbReference>
<feature type="domain" description="IrrE N-terminal-like" evidence="1">
    <location>
        <begin position="44"/>
        <end position="162"/>
    </location>
</feature>
<name>A0A0F9I3Y1_9ZZZZ</name>
<evidence type="ECO:0000259" key="1">
    <source>
        <dbReference type="Pfam" id="PF06114"/>
    </source>
</evidence>
<sequence length="171" mass="19533">MIYHTIEKRTEGLLIKYDLSEVPINVDKLVTTLKVGLEYPTLSDDVSGFFVMKEGRPFIACNKLHNKRRRRFTLAHELGHFILHSGNKTLFVDKTKSVMFRDSDSSSGEQMREREANAFAAALLMPEKLIKQEAENMFGNKIVDQLAKKFGVSTQAMSFRLSNLGYDFGMF</sequence>
<dbReference type="InterPro" id="IPR010359">
    <property type="entry name" value="IrrE_HExxH"/>
</dbReference>